<accession>A0A8T0KP35</accession>
<sequence length="72" mass="7914">MENAVVLRWSKFHYFSLARTLFDTMPQRDAVSSTSIIDGLVNDGRPGVAVHMILSSGVDVDEQEGAGEVYKV</sequence>
<proteinExistence type="predicted"/>
<comment type="caution">
    <text evidence="1">The sequence shown here is derived from an EMBL/GenBank/DDBJ whole genome shotgun (WGS) entry which is preliminary data.</text>
</comment>
<reference evidence="1 2" key="1">
    <citation type="submission" date="2020-05" db="EMBL/GenBank/DDBJ databases">
        <title>Vigna angularis (adzuki bean) Var. LongXiaoDou No. 4 denovo assembly.</title>
        <authorList>
            <person name="Xiang H."/>
        </authorList>
    </citation>
    <scope>NUCLEOTIDE SEQUENCE [LARGE SCALE GENOMIC DNA]</scope>
    <source>
        <tissue evidence="1">Leaf</tissue>
    </source>
</reference>
<gene>
    <name evidence="1" type="ORF">HKW66_Vig0092840</name>
</gene>
<evidence type="ECO:0000313" key="1">
    <source>
        <dbReference type="EMBL" id="KAG2400862.1"/>
    </source>
</evidence>
<organism evidence="1 2">
    <name type="scientific">Phaseolus angularis</name>
    <name type="common">Azuki bean</name>
    <name type="synonym">Vigna angularis</name>
    <dbReference type="NCBI Taxonomy" id="3914"/>
    <lineage>
        <taxon>Eukaryota</taxon>
        <taxon>Viridiplantae</taxon>
        <taxon>Streptophyta</taxon>
        <taxon>Embryophyta</taxon>
        <taxon>Tracheophyta</taxon>
        <taxon>Spermatophyta</taxon>
        <taxon>Magnoliopsida</taxon>
        <taxon>eudicotyledons</taxon>
        <taxon>Gunneridae</taxon>
        <taxon>Pentapetalae</taxon>
        <taxon>rosids</taxon>
        <taxon>fabids</taxon>
        <taxon>Fabales</taxon>
        <taxon>Fabaceae</taxon>
        <taxon>Papilionoideae</taxon>
        <taxon>50 kb inversion clade</taxon>
        <taxon>NPAAA clade</taxon>
        <taxon>indigoferoid/millettioid clade</taxon>
        <taxon>Phaseoleae</taxon>
        <taxon>Vigna</taxon>
    </lineage>
</organism>
<evidence type="ECO:0008006" key="3">
    <source>
        <dbReference type="Google" id="ProtNLM"/>
    </source>
</evidence>
<dbReference type="AlphaFoldDB" id="A0A8T0KP35"/>
<protein>
    <recommendedName>
        <fullName evidence="3">Pentatricopeptide repeat-containing protein</fullName>
    </recommendedName>
</protein>
<dbReference type="EMBL" id="JABFOF010000004">
    <property type="protein sequence ID" value="KAG2400862.1"/>
    <property type="molecule type" value="Genomic_DNA"/>
</dbReference>
<name>A0A8T0KP35_PHAAN</name>
<dbReference type="Proteomes" id="UP000743370">
    <property type="component" value="Unassembled WGS sequence"/>
</dbReference>
<evidence type="ECO:0000313" key="2">
    <source>
        <dbReference type="Proteomes" id="UP000743370"/>
    </source>
</evidence>